<organism evidence="5 6">
    <name type="scientific">Antrihabitans stalagmiti</name>
    <dbReference type="NCBI Taxonomy" id="2799499"/>
    <lineage>
        <taxon>Bacteria</taxon>
        <taxon>Bacillati</taxon>
        <taxon>Actinomycetota</taxon>
        <taxon>Actinomycetes</taxon>
        <taxon>Mycobacteriales</taxon>
        <taxon>Nocardiaceae</taxon>
        <taxon>Antrihabitans</taxon>
    </lineage>
</organism>
<feature type="domain" description="Carboxylesterase type B" evidence="4">
    <location>
        <begin position="6"/>
        <end position="490"/>
    </location>
</feature>
<dbReference type="PROSITE" id="PS00122">
    <property type="entry name" value="CARBOXYLESTERASE_B_1"/>
    <property type="match status" value="1"/>
</dbReference>
<dbReference type="EC" id="3.1.1.-" evidence="3"/>
<proteinExistence type="inferred from homology"/>
<dbReference type="Gene3D" id="3.40.50.1820">
    <property type="entry name" value="alpha/beta hydrolase"/>
    <property type="match status" value="1"/>
</dbReference>
<evidence type="ECO:0000256" key="1">
    <source>
        <dbReference type="ARBA" id="ARBA00005964"/>
    </source>
</evidence>
<dbReference type="EMBL" id="JAEMNV010000005">
    <property type="protein sequence ID" value="MBJ8340584.1"/>
    <property type="molecule type" value="Genomic_DNA"/>
</dbReference>
<evidence type="ECO:0000313" key="6">
    <source>
        <dbReference type="Proteomes" id="UP000655868"/>
    </source>
</evidence>
<evidence type="ECO:0000256" key="3">
    <source>
        <dbReference type="RuleBase" id="RU361235"/>
    </source>
</evidence>
<keyword evidence="6" id="KW-1185">Reference proteome</keyword>
<keyword evidence="2 3" id="KW-0378">Hydrolase</keyword>
<comment type="caution">
    <text evidence="5">The sequence shown here is derived from an EMBL/GenBank/DDBJ whole genome shotgun (WGS) entry which is preliminary data.</text>
</comment>
<sequence length="513" mass="55284">MTSLSEVTTCEGVVRGTREGKFLRWRSIPYAAPPTGDLRFRAPAPVTPWTGVRDATEFGFAAIQNRKGSQIGARVYQPQSEDCLTINVTAPAKPSDQPRAVMVFIHGGGYLFGTSAVELYSGKSLVSRGDVIVVSFNYRLGLLGYVDFSQFSTPERPFDSNLGLRDQVAALEWVQRNIAAFGGDPGNVTIFGESAGAAAVTTLFATPAAHGLFHRGIAESSPADWATTKETADDFALRCVEAMGATADTAATVLGTADPGDMRRAAGKIVYRLMQDQPGRFAMIPVVDGEFLPKHPLEAYADGSANRVPLIIGTNRDEGTLFPKFADHLPTNPQRITRMLGRANIPSPQAITAAYPGYPAKNAAVKLGGDYIFWRPTIEVCGAHSAHAPTYNYRYDFAPRVLTRMGLGATHASELFAVFGFGDTRAGLALTALGGRKGLREVTQELQGHWLSFAKTGAPRESWPAYDTETRKTLVFDATTRVVSDLNKQRRLAWSGFRTAPGAGVDITEQVAG</sequence>
<dbReference type="RefSeq" id="WP_199705463.1">
    <property type="nucleotide sequence ID" value="NZ_JAEMNV010000005.1"/>
</dbReference>
<evidence type="ECO:0000256" key="2">
    <source>
        <dbReference type="ARBA" id="ARBA00022801"/>
    </source>
</evidence>
<evidence type="ECO:0000313" key="5">
    <source>
        <dbReference type="EMBL" id="MBJ8340584.1"/>
    </source>
</evidence>
<dbReference type="SUPFAM" id="SSF53474">
    <property type="entry name" value="alpha/beta-Hydrolases"/>
    <property type="match status" value="1"/>
</dbReference>
<accession>A0A934NSC0</accession>
<evidence type="ECO:0000259" key="4">
    <source>
        <dbReference type="Pfam" id="PF00135"/>
    </source>
</evidence>
<comment type="similarity">
    <text evidence="1 3">Belongs to the type-B carboxylesterase/lipase family.</text>
</comment>
<dbReference type="GO" id="GO:0016787">
    <property type="term" value="F:hydrolase activity"/>
    <property type="evidence" value="ECO:0007669"/>
    <property type="project" value="UniProtKB-KW"/>
</dbReference>
<dbReference type="InterPro" id="IPR029058">
    <property type="entry name" value="AB_hydrolase_fold"/>
</dbReference>
<dbReference type="Pfam" id="PF00135">
    <property type="entry name" value="COesterase"/>
    <property type="match status" value="1"/>
</dbReference>
<dbReference type="Proteomes" id="UP000655868">
    <property type="component" value="Unassembled WGS sequence"/>
</dbReference>
<protein>
    <recommendedName>
        <fullName evidence="3">Carboxylic ester hydrolase</fullName>
        <ecNumber evidence="3">3.1.1.-</ecNumber>
    </recommendedName>
</protein>
<dbReference type="PANTHER" id="PTHR11559">
    <property type="entry name" value="CARBOXYLESTERASE"/>
    <property type="match status" value="1"/>
</dbReference>
<dbReference type="InterPro" id="IPR050309">
    <property type="entry name" value="Type-B_Carboxylest/Lipase"/>
</dbReference>
<gene>
    <name evidence="5" type="ORF">JGU71_16965</name>
</gene>
<reference evidence="5" key="1">
    <citation type="submission" date="2020-12" db="EMBL/GenBank/DDBJ databases">
        <title>Antrihabitans popcorni sp. nov. and Antrihabitans auranticaus sp. nov., isolated from a larva cave.</title>
        <authorList>
            <person name="Lee S.D."/>
            <person name="Kim I.S."/>
        </authorList>
    </citation>
    <scope>NUCLEOTIDE SEQUENCE</scope>
    <source>
        <strain evidence="5">YC3-6</strain>
    </source>
</reference>
<dbReference type="InterPro" id="IPR002018">
    <property type="entry name" value="CarbesteraseB"/>
</dbReference>
<name>A0A934NSC0_9NOCA</name>
<dbReference type="InterPro" id="IPR019826">
    <property type="entry name" value="Carboxylesterase_B_AS"/>
</dbReference>
<dbReference type="AlphaFoldDB" id="A0A934NSC0"/>